<reference evidence="2 3" key="1">
    <citation type="submission" date="2019-06" db="EMBL/GenBank/DDBJ databases">
        <authorList>
            <person name="Meng X."/>
        </authorList>
    </citation>
    <scope>NUCLEOTIDE SEQUENCE [LARGE SCALE GENOMIC DNA]</scope>
    <source>
        <strain evidence="2 3">M625</strain>
    </source>
</reference>
<dbReference type="Proteomes" id="UP000315540">
    <property type="component" value="Unassembled WGS sequence"/>
</dbReference>
<dbReference type="AlphaFoldDB" id="A0A504J486"/>
<sequence length="179" mass="20099">MKNTISTLSLIIFPLLLSAQQKAKSGNVITQYGKTFEVISPEFETRTDQELKVVFDIGRNFEDHSKVNPLFNTAARYLNMHEKAGVPIEKLKVALVIHGSASSDILDSKKYHEKYKIENPNAPLIKALSDKGVQIILCGQTAAYRNISQEDTLPEVKFALSAMTALVQLQNEEYRLINF</sequence>
<evidence type="ECO:0000256" key="1">
    <source>
        <dbReference type="SAM" id="SignalP"/>
    </source>
</evidence>
<dbReference type="InterPro" id="IPR027396">
    <property type="entry name" value="DsrEFH-like"/>
</dbReference>
<dbReference type="OrthoDB" id="7206705at2"/>
<evidence type="ECO:0000313" key="2">
    <source>
        <dbReference type="EMBL" id="TPN82403.1"/>
    </source>
</evidence>
<dbReference type="PANTHER" id="PTHR37691">
    <property type="entry name" value="BLR3518 PROTEIN"/>
    <property type="match status" value="1"/>
</dbReference>
<dbReference type="InterPro" id="IPR003787">
    <property type="entry name" value="Sulphur_relay_DsrE/F-like"/>
</dbReference>
<protein>
    <submittedName>
        <fullName evidence="2">DsrE family protein</fullName>
    </submittedName>
</protein>
<accession>A0A504J486</accession>
<evidence type="ECO:0000313" key="3">
    <source>
        <dbReference type="Proteomes" id="UP000315540"/>
    </source>
</evidence>
<organism evidence="2 3">
    <name type="scientific">Aquimarina algicola</name>
    <dbReference type="NCBI Taxonomy" id="2589995"/>
    <lineage>
        <taxon>Bacteria</taxon>
        <taxon>Pseudomonadati</taxon>
        <taxon>Bacteroidota</taxon>
        <taxon>Flavobacteriia</taxon>
        <taxon>Flavobacteriales</taxon>
        <taxon>Flavobacteriaceae</taxon>
        <taxon>Aquimarina</taxon>
    </lineage>
</organism>
<name>A0A504J486_9FLAO</name>
<keyword evidence="1" id="KW-0732">Signal</keyword>
<keyword evidence="3" id="KW-1185">Reference proteome</keyword>
<feature type="signal peptide" evidence="1">
    <location>
        <begin position="1"/>
        <end position="23"/>
    </location>
</feature>
<dbReference type="Gene3D" id="3.40.1260.10">
    <property type="entry name" value="DsrEFH-like"/>
    <property type="match status" value="1"/>
</dbReference>
<dbReference type="EMBL" id="VFWZ01000009">
    <property type="protein sequence ID" value="TPN82403.1"/>
    <property type="molecule type" value="Genomic_DNA"/>
</dbReference>
<feature type="chain" id="PRO_5021389609" evidence="1">
    <location>
        <begin position="24"/>
        <end position="179"/>
    </location>
</feature>
<dbReference type="Pfam" id="PF02635">
    <property type="entry name" value="DsrE"/>
    <property type="match status" value="1"/>
</dbReference>
<proteinExistence type="predicted"/>
<dbReference type="SUPFAM" id="SSF75169">
    <property type="entry name" value="DsrEFH-like"/>
    <property type="match status" value="1"/>
</dbReference>
<gene>
    <name evidence="2" type="ORF">FHK87_23570</name>
</gene>
<dbReference type="PANTHER" id="PTHR37691:SF1">
    <property type="entry name" value="BLR3518 PROTEIN"/>
    <property type="match status" value="1"/>
</dbReference>
<dbReference type="RefSeq" id="WP_140597334.1">
    <property type="nucleotide sequence ID" value="NZ_VFWZ01000009.1"/>
</dbReference>
<comment type="caution">
    <text evidence="2">The sequence shown here is derived from an EMBL/GenBank/DDBJ whole genome shotgun (WGS) entry which is preliminary data.</text>
</comment>